<keyword evidence="2" id="KW-0813">Transport</keyword>
<dbReference type="GO" id="GO:0008982">
    <property type="term" value="F:protein-N(PI)-phosphohistidine-sugar phosphotransferase activity"/>
    <property type="evidence" value="ECO:0007669"/>
    <property type="project" value="InterPro"/>
</dbReference>
<evidence type="ECO:0000256" key="5">
    <source>
        <dbReference type="ARBA" id="ARBA00022679"/>
    </source>
</evidence>
<dbReference type="PROSITE" id="PS01035">
    <property type="entry name" value="PTS_EIIB_TYPE_1_CYS"/>
    <property type="match status" value="1"/>
</dbReference>
<sequence length="508" mass="53652">MHTYYRVFALLGDKGIKECKAHEREATMTNEELVQNVLVHLGGKENVRLATNCQTRLRVEVADDAKIDEDALKNVEGVLGIVHDRTNYIEIVVGPGKCRKCADICAAMGIATSEEGLSCDNDWKANKKAVKSQQSDSRIRLILKTFGEIFVPLIPGVIAAGLCAGLSSLIQQLNPGWKSDMFFSVLIPFLGLINTSFLAYLTAWVGYRAAEKFGGTPILGGMLGMITGLPAINDISAVVGLFNKTQPLDAILRSGRGGVLAAVLGVFLLVKIEKAIRAKMPDSLDIVFTPVLTLIVTLIPYIFVVMPLCGFISSGICMGLQQLCMSSSIAVRIIAGYISTALFLPLVAMGMHHGLVAIYSIQLEQFGYVTLYPALAMAGAGQVGAAIAIYLKAKRGGNKRICNVIKGALPAGFLGIGEPLIYGVTLPMGRPFISAGLGAGFGGALVMALGVAATTWGPSGLLALFVMTAGEGGAIASVLTYGAGLVVSYIMGFVITNIMVKNEEVANA</sequence>
<feature type="transmembrane region" description="Helical" evidence="12">
    <location>
        <begin position="182"/>
        <end position="206"/>
    </location>
</feature>
<keyword evidence="9 12" id="KW-1133">Transmembrane helix</keyword>
<keyword evidence="5 15" id="KW-0808">Transferase</keyword>
<dbReference type="GO" id="GO:0005886">
    <property type="term" value="C:plasma membrane"/>
    <property type="evidence" value="ECO:0007669"/>
    <property type="project" value="UniProtKB-SubCell"/>
</dbReference>
<dbReference type="Gene3D" id="3.30.1360.60">
    <property type="entry name" value="Glucose permease domain IIB"/>
    <property type="match status" value="1"/>
</dbReference>
<evidence type="ECO:0000256" key="4">
    <source>
        <dbReference type="ARBA" id="ARBA00022597"/>
    </source>
</evidence>
<dbReference type="PROSITE" id="PS51103">
    <property type="entry name" value="PTS_EIIC_TYPE_1"/>
    <property type="match status" value="1"/>
</dbReference>
<dbReference type="InterPro" id="IPR050558">
    <property type="entry name" value="PTS_Sugar-Specific_Components"/>
</dbReference>
<dbReference type="PANTHER" id="PTHR30175">
    <property type="entry name" value="PHOSPHOTRANSFERASE SYSTEM TRANSPORT PROTEIN"/>
    <property type="match status" value="1"/>
</dbReference>
<reference evidence="15 16" key="1">
    <citation type="submission" date="2011-02" db="EMBL/GenBank/DDBJ databases">
        <authorList>
            <person name="Muzny D."/>
            <person name="Qin X."/>
            <person name="Buhay C."/>
            <person name="Dugan-Rocha S."/>
            <person name="Ding Y."/>
            <person name="Chen G."/>
            <person name="Hawes A."/>
            <person name="Holder M."/>
            <person name="Jhangiani S."/>
            <person name="Johnson A."/>
            <person name="Khan Z."/>
            <person name="Li Z."/>
            <person name="Liu W."/>
            <person name="Liu X."/>
            <person name="Perez L."/>
            <person name="Shen H."/>
            <person name="Wang Q."/>
            <person name="Watt J."/>
            <person name="Xi L."/>
            <person name="Xin Y."/>
            <person name="Zhou J."/>
            <person name="Deng J."/>
            <person name="Jiang H."/>
            <person name="Liu Y."/>
            <person name="Qu J."/>
            <person name="Song X.-Z."/>
            <person name="Zhang L."/>
            <person name="Villasana D."/>
            <person name="Johnson A."/>
            <person name="Liu J."/>
            <person name="Liyanage D."/>
            <person name="Lorensuhewa L."/>
            <person name="Robinson T."/>
            <person name="Song A."/>
            <person name="Song B.-B."/>
            <person name="Dinh H."/>
            <person name="Thornton R."/>
            <person name="Coyle M."/>
            <person name="Francisco L."/>
            <person name="Jackson L."/>
            <person name="Javaid M."/>
            <person name="Korchina V."/>
            <person name="Kovar C."/>
            <person name="Mata R."/>
            <person name="Mathew T."/>
            <person name="Ngo R."/>
            <person name="Nguyen L."/>
            <person name="Nguyen N."/>
            <person name="Okwuonu G."/>
            <person name="Ongeri F."/>
            <person name="Pham C."/>
            <person name="Simmons D."/>
            <person name="Wilczek-Boney K."/>
            <person name="Hale W."/>
            <person name="Jakkamsetti A."/>
            <person name="Pham P."/>
            <person name="Ruth R."/>
            <person name="San Lucas F."/>
            <person name="Warren J."/>
            <person name="Zhang J."/>
            <person name="Zhao Z."/>
            <person name="Zhou C."/>
            <person name="Zhu D."/>
            <person name="Lee S."/>
            <person name="Bess C."/>
            <person name="Blankenburg K."/>
            <person name="Forbes L."/>
            <person name="Fu Q."/>
            <person name="Gubbala S."/>
            <person name="Hirani K."/>
            <person name="Jayaseelan J.C."/>
            <person name="Lara F."/>
            <person name="Munidasa M."/>
            <person name="Palculict T."/>
            <person name="Patil S."/>
            <person name="Pu L.-L."/>
            <person name="Saada N."/>
            <person name="Tang L."/>
            <person name="Weissenberger G."/>
            <person name="Zhu Y."/>
            <person name="Hemphill L."/>
            <person name="Shang Y."/>
            <person name="Youmans B."/>
            <person name="Ayvaz T."/>
            <person name="Ross M."/>
            <person name="Santibanez J."/>
            <person name="Aqrawi P."/>
            <person name="Gross S."/>
            <person name="Joshi V."/>
            <person name="Fowler G."/>
            <person name="Nazareth L."/>
            <person name="Reid J."/>
            <person name="Worley K."/>
            <person name="Petrosino J."/>
            <person name="Highlander S."/>
            <person name="Gibbs R."/>
        </authorList>
    </citation>
    <scope>NUCLEOTIDE SEQUENCE [LARGE SCALE GENOMIC DNA]</scope>
    <source>
        <strain evidence="15 16">DSM 15829</strain>
    </source>
</reference>
<feature type="transmembrane region" description="Helical" evidence="12">
    <location>
        <begin position="254"/>
        <end position="272"/>
    </location>
</feature>
<keyword evidence="7 12" id="KW-0812">Transmembrane</keyword>
<feature type="transmembrane region" description="Helical" evidence="12">
    <location>
        <begin position="329"/>
        <end position="351"/>
    </location>
</feature>
<dbReference type="InterPro" id="IPR001996">
    <property type="entry name" value="PTS_IIB_1"/>
</dbReference>
<accession>F1T6R8</accession>
<feature type="active site" description="Phosphocysteine intermediate; for EIIB activity" evidence="11">
    <location>
        <position position="53"/>
    </location>
</feature>
<dbReference type="PANTHER" id="PTHR30175:SF3">
    <property type="entry name" value="PTS SYSTEM N-ACETYLMURAMIC ACID-SPECIFIC EIIBC COMPONENT"/>
    <property type="match status" value="1"/>
</dbReference>
<feature type="transmembrane region" description="Helical" evidence="12">
    <location>
        <begin position="403"/>
        <end position="424"/>
    </location>
</feature>
<dbReference type="Pfam" id="PF00367">
    <property type="entry name" value="PTS_EIIB"/>
    <property type="match status" value="1"/>
</dbReference>
<dbReference type="eggNOG" id="COG1264">
    <property type="taxonomic scope" value="Bacteria"/>
</dbReference>
<proteinExistence type="predicted"/>
<feature type="domain" description="PTS EIIB type-1" evidence="13">
    <location>
        <begin position="31"/>
        <end position="114"/>
    </location>
</feature>
<dbReference type="SUPFAM" id="SSF55604">
    <property type="entry name" value="Glucose permease domain IIB"/>
    <property type="match status" value="1"/>
</dbReference>
<feature type="transmembrane region" description="Helical" evidence="12">
    <location>
        <begin position="292"/>
        <end position="317"/>
    </location>
</feature>
<feature type="transmembrane region" description="Helical" evidence="12">
    <location>
        <begin position="478"/>
        <end position="500"/>
    </location>
</feature>
<evidence type="ECO:0000256" key="12">
    <source>
        <dbReference type="SAM" id="Phobius"/>
    </source>
</evidence>
<dbReference type="InterPro" id="IPR013013">
    <property type="entry name" value="PTS_EIIC_1"/>
</dbReference>
<keyword evidence="4" id="KW-0762">Sugar transport</keyword>
<dbReference type="GO" id="GO:0009401">
    <property type="term" value="P:phosphoenolpyruvate-dependent sugar phosphotransferase system"/>
    <property type="evidence" value="ECO:0007669"/>
    <property type="project" value="UniProtKB-KW"/>
</dbReference>
<dbReference type="Pfam" id="PF02378">
    <property type="entry name" value="PTS_EIIC"/>
    <property type="match status" value="1"/>
</dbReference>
<feature type="domain" description="PTS EIIC type-1" evidence="14">
    <location>
        <begin position="144"/>
        <end position="508"/>
    </location>
</feature>
<dbReference type="InterPro" id="IPR003352">
    <property type="entry name" value="PTS_EIIC"/>
</dbReference>
<name>F1T6R8_9ACTN</name>
<evidence type="ECO:0000259" key="14">
    <source>
        <dbReference type="PROSITE" id="PS51103"/>
    </source>
</evidence>
<protein>
    <submittedName>
        <fullName evidence="15">Phosphotransferase system, EIIC</fullName>
    </submittedName>
</protein>
<evidence type="ECO:0000256" key="7">
    <source>
        <dbReference type="ARBA" id="ARBA00022692"/>
    </source>
</evidence>
<feature type="transmembrane region" description="Helical" evidence="12">
    <location>
        <begin position="149"/>
        <end position="170"/>
    </location>
</feature>
<evidence type="ECO:0000256" key="1">
    <source>
        <dbReference type="ARBA" id="ARBA00004651"/>
    </source>
</evidence>
<dbReference type="EMBL" id="ACGK02000004">
    <property type="protein sequence ID" value="EGF22793.1"/>
    <property type="molecule type" value="Genomic_DNA"/>
</dbReference>
<dbReference type="eggNOG" id="COG1263">
    <property type="taxonomic scope" value="Bacteria"/>
</dbReference>
<dbReference type="Proteomes" id="UP000005947">
    <property type="component" value="Unassembled WGS sequence"/>
</dbReference>
<comment type="subcellular location">
    <subcellularLocation>
        <location evidence="1">Cell membrane</location>
        <topology evidence="1">Multi-pass membrane protein</topology>
    </subcellularLocation>
</comment>
<evidence type="ECO:0000256" key="2">
    <source>
        <dbReference type="ARBA" id="ARBA00022448"/>
    </source>
</evidence>
<feature type="transmembrane region" description="Helical" evidence="12">
    <location>
        <begin position="444"/>
        <end position="466"/>
    </location>
</feature>
<dbReference type="InterPro" id="IPR018113">
    <property type="entry name" value="PTrfase_EIIB_Cys"/>
</dbReference>
<dbReference type="InterPro" id="IPR036878">
    <property type="entry name" value="Glu_permease_IIB"/>
</dbReference>
<gene>
    <name evidence="15" type="ORF">HMPREF0091_11119</name>
</gene>
<comment type="caution">
    <text evidence="15">The sequence shown here is derived from an EMBL/GenBank/DDBJ whole genome shotgun (WGS) entry which is preliminary data.</text>
</comment>
<evidence type="ECO:0000259" key="13">
    <source>
        <dbReference type="PROSITE" id="PS51098"/>
    </source>
</evidence>
<organism evidence="15 16">
    <name type="scientific">Fannyhessea vaginae DSM 15829</name>
    <dbReference type="NCBI Taxonomy" id="525256"/>
    <lineage>
        <taxon>Bacteria</taxon>
        <taxon>Bacillati</taxon>
        <taxon>Actinomycetota</taxon>
        <taxon>Coriobacteriia</taxon>
        <taxon>Coriobacteriales</taxon>
        <taxon>Atopobiaceae</taxon>
        <taxon>Fannyhessea</taxon>
    </lineage>
</organism>
<evidence type="ECO:0000313" key="16">
    <source>
        <dbReference type="Proteomes" id="UP000005947"/>
    </source>
</evidence>
<dbReference type="GO" id="GO:0016301">
    <property type="term" value="F:kinase activity"/>
    <property type="evidence" value="ECO:0007669"/>
    <property type="project" value="UniProtKB-KW"/>
</dbReference>
<keyword evidence="3" id="KW-1003">Cell membrane</keyword>
<evidence type="ECO:0000256" key="3">
    <source>
        <dbReference type="ARBA" id="ARBA00022475"/>
    </source>
</evidence>
<keyword evidence="8" id="KW-0418">Kinase</keyword>
<dbReference type="GO" id="GO:0090588">
    <property type="term" value="F:protein-phosphocysteine-N-acetylmuramate phosphotransferase system transporter activity"/>
    <property type="evidence" value="ECO:0007669"/>
    <property type="project" value="TreeGrafter"/>
</dbReference>
<keyword evidence="16" id="KW-1185">Reference proteome</keyword>
<dbReference type="CDD" id="cd00212">
    <property type="entry name" value="PTS_IIB_glc"/>
    <property type="match status" value="1"/>
</dbReference>
<feature type="transmembrane region" description="Helical" evidence="12">
    <location>
        <begin position="371"/>
        <end position="391"/>
    </location>
</feature>
<evidence type="ECO:0000256" key="10">
    <source>
        <dbReference type="ARBA" id="ARBA00023136"/>
    </source>
</evidence>
<feature type="transmembrane region" description="Helical" evidence="12">
    <location>
        <begin position="218"/>
        <end position="242"/>
    </location>
</feature>
<evidence type="ECO:0000256" key="11">
    <source>
        <dbReference type="PROSITE-ProRule" id="PRU00421"/>
    </source>
</evidence>
<evidence type="ECO:0000256" key="8">
    <source>
        <dbReference type="ARBA" id="ARBA00022777"/>
    </source>
</evidence>
<keyword evidence="6" id="KW-0598">Phosphotransferase system</keyword>
<evidence type="ECO:0000256" key="9">
    <source>
        <dbReference type="ARBA" id="ARBA00022989"/>
    </source>
</evidence>
<dbReference type="AlphaFoldDB" id="F1T6R8"/>
<keyword evidence="10 12" id="KW-0472">Membrane</keyword>
<evidence type="ECO:0000313" key="15">
    <source>
        <dbReference type="EMBL" id="EGF22793.1"/>
    </source>
</evidence>
<dbReference type="PROSITE" id="PS51098">
    <property type="entry name" value="PTS_EIIB_TYPE_1"/>
    <property type="match status" value="1"/>
</dbReference>
<evidence type="ECO:0000256" key="6">
    <source>
        <dbReference type="ARBA" id="ARBA00022683"/>
    </source>
</evidence>